<accession>A0A9X9LS33</accession>
<dbReference type="AlphaFoldDB" id="A0A9X9LS33"/>
<name>A0A9X9LS33_GULGU</name>
<keyword evidence="2" id="KW-1185">Reference proteome</keyword>
<dbReference type="EMBL" id="CYRY02013902">
    <property type="protein sequence ID" value="VCW84317.1"/>
    <property type="molecule type" value="Genomic_DNA"/>
</dbReference>
<evidence type="ECO:0000313" key="2">
    <source>
        <dbReference type="Proteomes" id="UP000269945"/>
    </source>
</evidence>
<comment type="caution">
    <text evidence="1">The sequence shown here is derived from an EMBL/GenBank/DDBJ whole genome shotgun (WGS) entry which is preliminary data.</text>
</comment>
<sequence>MSFLKSVLKVQVGLRVQELRALTSENLELKEIETFLEDQGDALSSQETAEEAELNLLKKKVDMMVEFTERRKLTAEE</sequence>
<protein>
    <submittedName>
        <fullName evidence="1">Uncharacterized protein</fullName>
    </submittedName>
</protein>
<evidence type="ECO:0000313" key="1">
    <source>
        <dbReference type="EMBL" id="VCW84317.1"/>
    </source>
</evidence>
<dbReference type="Proteomes" id="UP000269945">
    <property type="component" value="Unassembled WGS sequence"/>
</dbReference>
<proteinExistence type="predicted"/>
<gene>
    <name evidence="1" type="ORF">BN2614_LOCUS1</name>
</gene>
<reference evidence="1 2" key="1">
    <citation type="submission" date="2018-10" db="EMBL/GenBank/DDBJ databases">
        <authorList>
            <person name="Ekblom R."/>
            <person name="Jareborg N."/>
        </authorList>
    </citation>
    <scope>NUCLEOTIDE SEQUENCE [LARGE SCALE GENOMIC DNA]</scope>
    <source>
        <tissue evidence="1">Muscle</tissue>
    </source>
</reference>
<organism evidence="1 2">
    <name type="scientific">Gulo gulo</name>
    <name type="common">Wolverine</name>
    <name type="synonym">Gluton</name>
    <dbReference type="NCBI Taxonomy" id="48420"/>
    <lineage>
        <taxon>Eukaryota</taxon>
        <taxon>Metazoa</taxon>
        <taxon>Chordata</taxon>
        <taxon>Craniata</taxon>
        <taxon>Vertebrata</taxon>
        <taxon>Euteleostomi</taxon>
        <taxon>Mammalia</taxon>
        <taxon>Eutheria</taxon>
        <taxon>Laurasiatheria</taxon>
        <taxon>Carnivora</taxon>
        <taxon>Caniformia</taxon>
        <taxon>Musteloidea</taxon>
        <taxon>Mustelidae</taxon>
        <taxon>Guloninae</taxon>
        <taxon>Gulo</taxon>
    </lineage>
</organism>